<dbReference type="InterPro" id="IPR001279">
    <property type="entry name" value="Metallo-B-lactamas"/>
</dbReference>
<evidence type="ECO:0000313" key="7">
    <source>
        <dbReference type="Proteomes" id="UP001549099"/>
    </source>
</evidence>
<keyword evidence="3" id="KW-0378">Hydrolase</keyword>
<evidence type="ECO:0000256" key="3">
    <source>
        <dbReference type="ARBA" id="ARBA00022801"/>
    </source>
</evidence>
<protein>
    <submittedName>
        <fullName evidence="6">Glyoxylase-like metal-dependent hydrolase (Beta-lactamase superfamily II)</fullName>
    </submittedName>
</protein>
<dbReference type="PANTHER" id="PTHR46233">
    <property type="entry name" value="HYDROXYACYLGLUTATHIONE HYDROLASE GLOC"/>
    <property type="match status" value="1"/>
</dbReference>
<dbReference type="SUPFAM" id="SSF56281">
    <property type="entry name" value="Metallo-hydrolase/oxidoreductase"/>
    <property type="match status" value="1"/>
</dbReference>
<dbReference type="Proteomes" id="UP001549099">
    <property type="component" value="Unassembled WGS sequence"/>
</dbReference>
<gene>
    <name evidence="6" type="ORF">ABID49_000652</name>
</gene>
<keyword evidence="7" id="KW-1185">Reference proteome</keyword>
<keyword evidence="4" id="KW-0862">Zinc</keyword>
<dbReference type="PANTHER" id="PTHR46233:SF3">
    <property type="entry name" value="HYDROXYACYLGLUTATHIONE HYDROLASE GLOC"/>
    <property type="match status" value="1"/>
</dbReference>
<dbReference type="Gene3D" id="3.60.15.10">
    <property type="entry name" value="Ribonuclease Z/Hydroxyacylglutathione hydrolase-like"/>
    <property type="match status" value="1"/>
</dbReference>
<keyword evidence="2" id="KW-0479">Metal-binding</keyword>
<feature type="domain" description="Metallo-beta-lactamase" evidence="5">
    <location>
        <begin position="13"/>
        <end position="193"/>
    </location>
</feature>
<evidence type="ECO:0000256" key="2">
    <source>
        <dbReference type="ARBA" id="ARBA00022723"/>
    </source>
</evidence>
<dbReference type="InterPro" id="IPR036866">
    <property type="entry name" value="RibonucZ/Hydroxyglut_hydro"/>
</dbReference>
<dbReference type="Pfam" id="PF00753">
    <property type="entry name" value="Lactamase_B"/>
    <property type="match status" value="1"/>
</dbReference>
<evidence type="ECO:0000313" key="6">
    <source>
        <dbReference type="EMBL" id="MET3574770.1"/>
    </source>
</evidence>
<evidence type="ECO:0000259" key="5">
    <source>
        <dbReference type="SMART" id="SM00849"/>
    </source>
</evidence>
<evidence type="ECO:0000256" key="4">
    <source>
        <dbReference type="ARBA" id="ARBA00022833"/>
    </source>
</evidence>
<proteinExistence type="predicted"/>
<dbReference type="EMBL" id="JBEPLW010000002">
    <property type="protein sequence ID" value="MET3574770.1"/>
    <property type="molecule type" value="Genomic_DNA"/>
</dbReference>
<sequence length="213" mass="22778">MIKFHAIALGPVQANCYIAEAENGECLIFDPGGEPERLIGELGKMGLRPSAVYLTHAHFDHIGALEGIRDEYGIPAHLHEEEKAWLSDPMQNGSGRYPGLPQIRMAGPEGVLSGEQEHEAGPFRFRTLHVPGHSPGSVAYYFPDEGVAVAGDALFKGSIGRTDLPGGDHGKLIRSIHDKLLTLPEETVVLPGHGGPTTIGDEMASNPFLNGFG</sequence>
<accession>A0ABV2G909</accession>
<organism evidence="6 7">
    <name type="scientific">Bhargavaea ullalensis</name>
    <dbReference type="NCBI Taxonomy" id="1265685"/>
    <lineage>
        <taxon>Bacteria</taxon>
        <taxon>Bacillati</taxon>
        <taxon>Bacillota</taxon>
        <taxon>Bacilli</taxon>
        <taxon>Bacillales</taxon>
        <taxon>Caryophanaceae</taxon>
        <taxon>Bhargavaea</taxon>
    </lineage>
</organism>
<reference evidence="6 7" key="1">
    <citation type="submission" date="2024-06" db="EMBL/GenBank/DDBJ databases">
        <title>Genomic Encyclopedia of Type Strains, Phase IV (KMG-IV): sequencing the most valuable type-strain genomes for metagenomic binning, comparative biology and taxonomic classification.</title>
        <authorList>
            <person name="Goeker M."/>
        </authorList>
    </citation>
    <scope>NUCLEOTIDE SEQUENCE [LARGE SCALE GENOMIC DNA]</scope>
    <source>
        <strain evidence="6 7">DSM 26128</strain>
    </source>
</reference>
<dbReference type="RefSeq" id="WP_354195270.1">
    <property type="nucleotide sequence ID" value="NZ_JBEPLW010000002.1"/>
</dbReference>
<comment type="caution">
    <text evidence="6">The sequence shown here is derived from an EMBL/GenBank/DDBJ whole genome shotgun (WGS) entry which is preliminary data.</text>
</comment>
<name>A0ABV2G909_9BACL</name>
<dbReference type="CDD" id="cd06262">
    <property type="entry name" value="metallo-hydrolase-like_MBL-fold"/>
    <property type="match status" value="1"/>
</dbReference>
<dbReference type="SMART" id="SM00849">
    <property type="entry name" value="Lactamase_B"/>
    <property type="match status" value="1"/>
</dbReference>
<comment type="cofactor">
    <cofactor evidence="1">
        <name>Zn(2+)</name>
        <dbReference type="ChEBI" id="CHEBI:29105"/>
    </cofactor>
</comment>
<dbReference type="InterPro" id="IPR051453">
    <property type="entry name" value="MBL_Glyoxalase_II"/>
</dbReference>
<evidence type="ECO:0000256" key="1">
    <source>
        <dbReference type="ARBA" id="ARBA00001947"/>
    </source>
</evidence>